<dbReference type="STRING" id="309803.CTN_0828"/>
<dbReference type="Proteomes" id="UP000000445">
    <property type="component" value="Chromosome"/>
</dbReference>
<gene>
    <name evidence="1" type="ordered locus">CTN_0828</name>
</gene>
<protein>
    <submittedName>
        <fullName evidence="1">Uncharacterized protein</fullName>
    </submittedName>
</protein>
<dbReference type="RefSeq" id="WP_015919321.1">
    <property type="nucleotide sequence ID" value="NC_011978.1"/>
</dbReference>
<evidence type="ECO:0000313" key="1">
    <source>
        <dbReference type="EMBL" id="ACM23004.1"/>
    </source>
</evidence>
<organism evidence="1 2">
    <name type="scientific">Thermotoga neapolitana (strain ATCC 49049 / DSM 4359 / NBRC 107923 / NS-E)</name>
    <dbReference type="NCBI Taxonomy" id="309803"/>
    <lineage>
        <taxon>Bacteria</taxon>
        <taxon>Thermotogati</taxon>
        <taxon>Thermotogota</taxon>
        <taxon>Thermotogae</taxon>
        <taxon>Thermotogales</taxon>
        <taxon>Thermotogaceae</taxon>
        <taxon>Thermotoga</taxon>
    </lineage>
</organism>
<dbReference type="KEGG" id="tna:CTN_0828"/>
<dbReference type="AlphaFoldDB" id="B9K7S1"/>
<proteinExistence type="predicted"/>
<sequence length="100" mass="12081">MSALDDILNVLEESQEDIFDLMEKHIHYLRKKYSDEEIHEALQMILFAMEISQKPIVHHVFETFPREKRVFVEDEITKEEIEGFLKGELNELDIEKKNWF</sequence>
<accession>B9K7S1</accession>
<dbReference type="HOGENOM" id="CLU_2304724_0_0_0"/>
<keyword evidence="2" id="KW-1185">Reference proteome</keyword>
<evidence type="ECO:0000313" key="2">
    <source>
        <dbReference type="Proteomes" id="UP000000445"/>
    </source>
</evidence>
<reference evidence="1 2" key="1">
    <citation type="journal article" date="2009" name="Biosci. Biotechnol. Biochem.">
        <title>WeGAS: a web-based microbial genome annotation system.</title>
        <authorList>
            <person name="Lee D."/>
            <person name="Seo H."/>
            <person name="Park C."/>
            <person name="Park K."/>
        </authorList>
    </citation>
    <scope>NUCLEOTIDE SEQUENCE [LARGE SCALE GENOMIC DNA]</scope>
    <source>
        <strain evidence="2">ATCC 49049 / DSM 4359 / NBRC 107923 / NS-E</strain>
    </source>
</reference>
<dbReference type="EMBL" id="CP000916">
    <property type="protein sequence ID" value="ACM23004.1"/>
    <property type="molecule type" value="Genomic_DNA"/>
</dbReference>
<name>B9K7S1_THENN</name>